<dbReference type="PRINTS" id="PR01806">
    <property type="entry name" value="VIRFACTRMVIN"/>
</dbReference>
<evidence type="ECO:0000256" key="8">
    <source>
        <dbReference type="ARBA" id="ARBA00060041"/>
    </source>
</evidence>
<evidence type="ECO:0000256" key="9">
    <source>
        <dbReference type="ARBA" id="ARBA00061532"/>
    </source>
</evidence>
<dbReference type="HAMAP" id="MF_02078">
    <property type="entry name" value="MurJ_MviN"/>
    <property type="match status" value="1"/>
</dbReference>
<evidence type="ECO:0000256" key="5">
    <source>
        <dbReference type="ARBA" id="ARBA00022984"/>
    </source>
</evidence>
<dbReference type="Pfam" id="PF03023">
    <property type="entry name" value="MurJ"/>
    <property type="match status" value="1"/>
</dbReference>
<evidence type="ECO:0000256" key="7">
    <source>
        <dbReference type="ARBA" id="ARBA00023136"/>
    </source>
</evidence>
<feature type="transmembrane region" description="Helical" evidence="10">
    <location>
        <begin position="188"/>
        <end position="210"/>
    </location>
</feature>
<evidence type="ECO:0000256" key="3">
    <source>
        <dbReference type="ARBA" id="ARBA00022692"/>
    </source>
</evidence>
<feature type="transmembrane region" description="Helical" evidence="10">
    <location>
        <begin position="488"/>
        <end position="508"/>
    </location>
</feature>
<keyword evidence="10 11" id="KW-0961">Cell wall biogenesis/degradation</keyword>
<dbReference type="GO" id="GO:0005886">
    <property type="term" value="C:plasma membrane"/>
    <property type="evidence" value="ECO:0007669"/>
    <property type="project" value="UniProtKB-SubCell"/>
</dbReference>
<feature type="transmembrane region" description="Helical" evidence="10">
    <location>
        <begin position="135"/>
        <end position="156"/>
    </location>
</feature>
<dbReference type="InterPro" id="IPR004268">
    <property type="entry name" value="MurJ"/>
</dbReference>
<feature type="transmembrane region" description="Helical" evidence="10">
    <location>
        <begin position="447"/>
        <end position="468"/>
    </location>
</feature>
<evidence type="ECO:0000256" key="4">
    <source>
        <dbReference type="ARBA" id="ARBA00022960"/>
    </source>
</evidence>
<comment type="similarity">
    <text evidence="9 10 11">Belongs to the MurJ/MviN family.</text>
</comment>
<evidence type="ECO:0000313" key="12">
    <source>
        <dbReference type="EMBL" id="PRY99112.1"/>
    </source>
</evidence>
<dbReference type="AlphaFoldDB" id="A0A2T0XJL9"/>
<evidence type="ECO:0000256" key="11">
    <source>
        <dbReference type="PIRNR" id="PIRNR002869"/>
    </source>
</evidence>
<keyword evidence="5 10" id="KW-0573">Peptidoglycan synthesis</keyword>
<keyword evidence="3 10" id="KW-0812">Transmembrane</keyword>
<dbReference type="GO" id="GO:0034204">
    <property type="term" value="P:lipid translocation"/>
    <property type="evidence" value="ECO:0007669"/>
    <property type="project" value="TreeGrafter"/>
</dbReference>
<dbReference type="PIRSF" id="PIRSF002869">
    <property type="entry name" value="MviN"/>
    <property type="match status" value="1"/>
</dbReference>
<dbReference type="GO" id="GO:0015648">
    <property type="term" value="F:lipid-linked peptidoglycan transporter activity"/>
    <property type="evidence" value="ECO:0007669"/>
    <property type="project" value="UniProtKB-UniRule"/>
</dbReference>
<dbReference type="GO" id="GO:0071555">
    <property type="term" value="P:cell wall organization"/>
    <property type="evidence" value="ECO:0007669"/>
    <property type="project" value="UniProtKB-UniRule"/>
</dbReference>
<dbReference type="OrthoDB" id="9816572at2"/>
<dbReference type="EMBL" id="PVTV01000011">
    <property type="protein sequence ID" value="PRY99112.1"/>
    <property type="molecule type" value="Genomic_DNA"/>
</dbReference>
<dbReference type="PANTHER" id="PTHR47019:SF1">
    <property type="entry name" value="LIPID II FLIPPASE MURJ"/>
    <property type="match status" value="1"/>
</dbReference>
<keyword evidence="4 10" id="KW-0133">Cell shape</keyword>
<feature type="transmembrane region" description="Helical" evidence="10">
    <location>
        <begin position="358"/>
        <end position="377"/>
    </location>
</feature>
<dbReference type="InterPro" id="IPR051050">
    <property type="entry name" value="Lipid_II_flippase_MurJ/MviN"/>
</dbReference>
<evidence type="ECO:0000256" key="6">
    <source>
        <dbReference type="ARBA" id="ARBA00022989"/>
    </source>
</evidence>
<evidence type="ECO:0000313" key="13">
    <source>
        <dbReference type="Proteomes" id="UP000238308"/>
    </source>
</evidence>
<keyword evidence="13" id="KW-1185">Reference proteome</keyword>
<accession>A0A2T0XJL9</accession>
<dbReference type="PANTHER" id="PTHR47019">
    <property type="entry name" value="LIPID II FLIPPASE MURJ"/>
    <property type="match status" value="1"/>
</dbReference>
<dbReference type="NCBIfam" id="TIGR01695">
    <property type="entry name" value="murJ_mviN"/>
    <property type="match status" value="1"/>
</dbReference>
<sequence length="519" mass="55919">MSLLRTTALVSGFTLLSRIAGLGRDVVIARAFGAGPLTDAFWVAFRIPNLLRRLFAEGAFSQAFVPILGEAKNRHDDQQVKILLDRVALALFSILLLITLIGVIAAPILLGVMASGLNTSGREATFSAAVTMTRIMFPYILCMSMVALASGILNTWRKFAIPAFTPVLLNLSMIGAAFGLSPYLENPIYALAIGVMIGGVMQLVIQWVALSKIGLRPRLSIHVSEALGDPTVKRIMRQMLPAIVGVSVAQISLLINMNIATWLTPGSVTWLSFGDRLMEFPTAMIGVALGTVLLPSLSKASADMSNGHYSNLLDWGLKLVLLLGLPAAVTMMLIPRALVSVLFHYGAYQAADVEQTEIAVVAYSVGLIGLLAVKVLAPGYYAQQNIRTPVKIAIYVLLATQIMNLIFVPRFAHAGLALSISVAATLNAIALLVGLMRKQVYRPQRGWLIFTARILTALTAMGVCLHLLSTQVDWFSLQSVPLMRIGALALVLTISGSVYLVVLWLVGIKAQDFRRASSI</sequence>
<dbReference type="RefSeq" id="WP_106226454.1">
    <property type="nucleotide sequence ID" value="NZ_PVTV01000011.1"/>
</dbReference>
<feature type="transmembrane region" description="Helical" evidence="10">
    <location>
        <begin position="240"/>
        <end position="260"/>
    </location>
</feature>
<feature type="transmembrane region" description="Helical" evidence="10">
    <location>
        <begin position="280"/>
        <end position="298"/>
    </location>
</feature>
<comment type="caution">
    <text evidence="12">The sequence shown here is derived from an EMBL/GenBank/DDBJ whole genome shotgun (WGS) entry which is preliminary data.</text>
</comment>
<dbReference type="Proteomes" id="UP000238308">
    <property type="component" value="Unassembled WGS sequence"/>
</dbReference>
<evidence type="ECO:0000256" key="10">
    <source>
        <dbReference type="HAMAP-Rule" id="MF_02078"/>
    </source>
</evidence>
<evidence type="ECO:0000256" key="1">
    <source>
        <dbReference type="ARBA" id="ARBA00004651"/>
    </source>
</evidence>
<organism evidence="12 13">
    <name type="scientific">Jezberella montanilacus</name>
    <dbReference type="NCBI Taxonomy" id="323426"/>
    <lineage>
        <taxon>Bacteria</taxon>
        <taxon>Pseudomonadati</taxon>
        <taxon>Pseudomonadota</taxon>
        <taxon>Betaproteobacteria</taxon>
        <taxon>Burkholderiales</taxon>
        <taxon>Alcaligenaceae</taxon>
        <taxon>Jezberella</taxon>
    </lineage>
</organism>
<feature type="transmembrane region" description="Helical" evidence="10">
    <location>
        <begin position="87"/>
        <end position="115"/>
    </location>
</feature>
<keyword evidence="7 10" id="KW-0472">Membrane</keyword>
<dbReference type="UniPathway" id="UPA00219"/>
<keyword evidence="2 10" id="KW-1003">Cell membrane</keyword>
<dbReference type="CDD" id="cd13123">
    <property type="entry name" value="MATE_MurJ_like"/>
    <property type="match status" value="1"/>
</dbReference>
<reference evidence="12 13" key="1">
    <citation type="submission" date="2018-03" db="EMBL/GenBank/DDBJ databases">
        <title>Genomic Encyclopedia of Type Strains, Phase III (KMG-III): the genomes of soil and plant-associated and newly described type strains.</title>
        <authorList>
            <person name="Whitman W."/>
        </authorList>
    </citation>
    <scope>NUCLEOTIDE SEQUENCE [LARGE SCALE GENOMIC DNA]</scope>
    <source>
        <strain evidence="12 13">MWH-P2sevCIIIb</strain>
    </source>
</reference>
<feature type="transmembrane region" description="Helical" evidence="10">
    <location>
        <begin position="414"/>
        <end position="435"/>
    </location>
</feature>
<evidence type="ECO:0000256" key="2">
    <source>
        <dbReference type="ARBA" id="ARBA00022475"/>
    </source>
</evidence>
<feature type="transmembrane region" description="Helical" evidence="10">
    <location>
        <begin position="389"/>
        <end position="408"/>
    </location>
</feature>
<keyword evidence="10" id="KW-0997">Cell inner membrane</keyword>
<comment type="pathway">
    <text evidence="10">Cell wall biogenesis; peptidoglycan biosynthesis.</text>
</comment>
<feature type="transmembrane region" description="Helical" evidence="10">
    <location>
        <begin position="319"/>
        <end position="338"/>
    </location>
</feature>
<dbReference type="GO" id="GO:0008360">
    <property type="term" value="P:regulation of cell shape"/>
    <property type="evidence" value="ECO:0007669"/>
    <property type="project" value="UniProtKB-UniRule"/>
</dbReference>
<dbReference type="GO" id="GO:0009252">
    <property type="term" value="P:peptidoglycan biosynthetic process"/>
    <property type="evidence" value="ECO:0007669"/>
    <property type="project" value="UniProtKB-UniRule"/>
</dbReference>
<feature type="transmembrane region" description="Helical" evidence="10">
    <location>
        <begin position="163"/>
        <end position="182"/>
    </location>
</feature>
<comment type="function">
    <text evidence="8 10 11">Involved in peptidoglycan biosynthesis. Transports lipid-linked peptidoglycan precursors from the inner to the outer leaflet of the cytoplasmic membrane.</text>
</comment>
<gene>
    <name evidence="10" type="primary">murJ</name>
    <name evidence="12" type="ORF">BCM14_0551</name>
</gene>
<name>A0A2T0XJL9_9BURK</name>
<protein>
    <recommendedName>
        <fullName evidence="10">Probable lipid II flippase MurJ</fullName>
    </recommendedName>
</protein>
<proteinExistence type="inferred from homology"/>
<keyword evidence="10 11" id="KW-0813">Transport</keyword>
<comment type="subcellular location">
    <subcellularLocation>
        <location evidence="10">Cell inner membrane</location>
        <topology evidence="10">Multi-pass membrane protein</topology>
    </subcellularLocation>
    <subcellularLocation>
        <location evidence="1">Cell membrane</location>
        <topology evidence="1">Multi-pass membrane protein</topology>
    </subcellularLocation>
</comment>
<keyword evidence="6 10" id="KW-1133">Transmembrane helix</keyword>